<sequence length="318" mass="32704">MDDGGFGVERLVHEQELDLDHLIRLISLEAAEEGEAVGSVLEAKDEVDEEAAEGVEEPVRLDDELAVLHVLLLDMDVVVGGALRDDDDLGVQAGLLAGVVLLHELGVVRARVGARQHGAPEAAHARRLERPCPLAVLDDAGDEHEDGRDEEARGGGARLPVDVEGEGDLGDEAEEVAEPELVVLDGECGDGVLPAEVEDEEGRPEDEEVHVAAAVGAVAAELLVLGEVAEGVDGDGVGEEVGEPEHEMEPGGDVALAEAAGEEEEDLQREAAQQKHPDLPLPPQPPQARHLAASSLVVGGGSCCSALPGVGGGGGGGA</sequence>
<protein>
    <submittedName>
        <fullName evidence="2">Os01g0953000 protein</fullName>
    </submittedName>
</protein>
<accession>A0A0P0VCY8</accession>
<organism evidence="2 3">
    <name type="scientific">Oryza sativa subsp. japonica</name>
    <name type="common">Rice</name>
    <dbReference type="NCBI Taxonomy" id="39947"/>
    <lineage>
        <taxon>Eukaryota</taxon>
        <taxon>Viridiplantae</taxon>
        <taxon>Streptophyta</taxon>
        <taxon>Embryophyta</taxon>
        <taxon>Tracheophyta</taxon>
        <taxon>Spermatophyta</taxon>
        <taxon>Magnoliopsida</taxon>
        <taxon>Liliopsida</taxon>
        <taxon>Poales</taxon>
        <taxon>Poaceae</taxon>
        <taxon>BOP clade</taxon>
        <taxon>Oryzoideae</taxon>
        <taxon>Oryzeae</taxon>
        <taxon>Oryzinae</taxon>
        <taxon>Oryza</taxon>
        <taxon>Oryza sativa</taxon>
    </lineage>
</organism>
<name>A0A0P0VCY8_ORYSJ</name>
<evidence type="ECO:0000313" key="3">
    <source>
        <dbReference type="Proteomes" id="UP000000763"/>
    </source>
</evidence>
<proteinExistence type="predicted"/>
<dbReference type="Gramene" id="Os01t0953000-01">
    <property type="protein sequence ID" value="Os01t0953000-01"/>
    <property type="gene ID" value="Os01g0953000"/>
</dbReference>
<dbReference type="Proteomes" id="UP000000763">
    <property type="component" value="Chromosome 1"/>
</dbReference>
<reference evidence="2 3" key="1">
    <citation type="journal article" date="2005" name="Nature">
        <title>The map-based sequence of the rice genome.</title>
        <authorList>
            <consortium name="International rice genome sequencing project (IRGSP)"/>
            <person name="Matsumoto T."/>
            <person name="Wu J."/>
            <person name="Kanamori H."/>
            <person name="Katayose Y."/>
            <person name="Fujisawa M."/>
            <person name="Namiki N."/>
            <person name="Mizuno H."/>
            <person name="Yamamoto K."/>
            <person name="Antonio B.A."/>
            <person name="Baba T."/>
            <person name="Sakata K."/>
            <person name="Nagamura Y."/>
            <person name="Aoki H."/>
            <person name="Arikawa K."/>
            <person name="Arita K."/>
            <person name="Bito T."/>
            <person name="Chiden Y."/>
            <person name="Fujitsuka N."/>
            <person name="Fukunaka R."/>
            <person name="Hamada M."/>
            <person name="Harada C."/>
            <person name="Hayashi A."/>
            <person name="Hijishita S."/>
            <person name="Honda M."/>
            <person name="Hosokawa S."/>
            <person name="Ichikawa Y."/>
            <person name="Idonuma A."/>
            <person name="Iijima M."/>
            <person name="Ikeda M."/>
            <person name="Ikeno M."/>
            <person name="Ito K."/>
            <person name="Ito S."/>
            <person name="Ito T."/>
            <person name="Ito Y."/>
            <person name="Ito Y."/>
            <person name="Iwabuchi A."/>
            <person name="Kamiya K."/>
            <person name="Karasawa W."/>
            <person name="Kurita K."/>
            <person name="Katagiri S."/>
            <person name="Kikuta A."/>
            <person name="Kobayashi H."/>
            <person name="Kobayashi N."/>
            <person name="Machita K."/>
            <person name="Maehara T."/>
            <person name="Masukawa M."/>
            <person name="Mizubayashi T."/>
            <person name="Mukai Y."/>
            <person name="Nagasaki H."/>
            <person name="Nagata Y."/>
            <person name="Naito S."/>
            <person name="Nakashima M."/>
            <person name="Nakama Y."/>
            <person name="Nakamichi Y."/>
            <person name="Nakamura M."/>
            <person name="Meguro A."/>
            <person name="Negishi M."/>
            <person name="Ohta I."/>
            <person name="Ohta T."/>
            <person name="Okamoto M."/>
            <person name="Ono N."/>
            <person name="Saji S."/>
            <person name="Sakaguchi M."/>
            <person name="Sakai K."/>
            <person name="Shibata M."/>
            <person name="Shimokawa T."/>
            <person name="Song J."/>
            <person name="Takazaki Y."/>
            <person name="Terasawa K."/>
            <person name="Tsugane M."/>
            <person name="Tsuji K."/>
            <person name="Ueda S."/>
            <person name="Waki K."/>
            <person name="Yamagata H."/>
            <person name="Yamamoto M."/>
            <person name="Yamamoto S."/>
            <person name="Yamane H."/>
            <person name="Yoshiki S."/>
            <person name="Yoshihara R."/>
            <person name="Yukawa K."/>
            <person name="Zhong H."/>
            <person name="Yano M."/>
            <person name="Yuan Q."/>
            <person name="Ouyang S."/>
            <person name="Liu J."/>
            <person name="Jones K.M."/>
            <person name="Gansberger K."/>
            <person name="Moffat K."/>
            <person name="Hill J."/>
            <person name="Bera J."/>
            <person name="Fadrosh D."/>
            <person name="Jin S."/>
            <person name="Johri S."/>
            <person name="Kim M."/>
            <person name="Overton L."/>
            <person name="Reardon M."/>
            <person name="Tsitrin T."/>
            <person name="Vuong H."/>
            <person name="Weaver B."/>
            <person name="Ciecko A."/>
            <person name="Tallon L."/>
            <person name="Jackson J."/>
            <person name="Pai G."/>
            <person name="Aken S.V."/>
            <person name="Utterback T."/>
            <person name="Reidmuller S."/>
            <person name="Feldblyum T."/>
            <person name="Hsiao J."/>
            <person name="Zismann V."/>
            <person name="Iobst S."/>
            <person name="de Vazeille A.R."/>
            <person name="Buell C.R."/>
            <person name="Ying K."/>
            <person name="Li Y."/>
            <person name="Lu T."/>
            <person name="Huang Y."/>
            <person name="Zhao Q."/>
            <person name="Feng Q."/>
            <person name="Zhang L."/>
            <person name="Zhu J."/>
            <person name="Weng Q."/>
            <person name="Mu J."/>
            <person name="Lu Y."/>
            <person name="Fan D."/>
            <person name="Liu Y."/>
            <person name="Guan J."/>
            <person name="Zhang Y."/>
            <person name="Yu S."/>
            <person name="Liu X."/>
            <person name="Zhang Y."/>
            <person name="Hong G."/>
            <person name="Han B."/>
            <person name="Choisne N."/>
            <person name="Demange N."/>
            <person name="Orjeda G."/>
            <person name="Samain S."/>
            <person name="Cattolico L."/>
            <person name="Pelletier E."/>
            <person name="Couloux A."/>
            <person name="Segurens B."/>
            <person name="Wincker P."/>
            <person name="D'Hont A."/>
            <person name="Scarpelli C."/>
            <person name="Weissenbach J."/>
            <person name="Salanoubat M."/>
            <person name="Quetier F."/>
            <person name="Yu Y."/>
            <person name="Kim H.R."/>
            <person name="Rambo T."/>
            <person name="Currie J."/>
            <person name="Collura K."/>
            <person name="Luo M."/>
            <person name="Yang T."/>
            <person name="Ammiraju J.S.S."/>
            <person name="Engler F."/>
            <person name="Soderlund C."/>
            <person name="Wing R.A."/>
            <person name="Palmer L.E."/>
            <person name="de la Bastide M."/>
            <person name="Spiegel L."/>
            <person name="Nascimento L."/>
            <person name="Zutavern T."/>
            <person name="O'Shaughnessy A."/>
            <person name="Dike S."/>
            <person name="Dedhia N."/>
            <person name="Preston R."/>
            <person name="Balija V."/>
            <person name="McCombie W.R."/>
            <person name="Chow T."/>
            <person name="Chen H."/>
            <person name="Chung M."/>
            <person name="Chen C."/>
            <person name="Shaw J."/>
            <person name="Wu H."/>
            <person name="Hsiao K."/>
            <person name="Chao Y."/>
            <person name="Chu M."/>
            <person name="Cheng C."/>
            <person name="Hour A."/>
            <person name="Lee P."/>
            <person name="Lin S."/>
            <person name="Lin Y."/>
            <person name="Liou J."/>
            <person name="Liu S."/>
            <person name="Hsing Y."/>
            <person name="Raghuvanshi S."/>
            <person name="Mohanty A."/>
            <person name="Bharti A.K."/>
            <person name="Gaur A."/>
            <person name="Gupta V."/>
            <person name="Kumar D."/>
            <person name="Ravi V."/>
            <person name="Vij S."/>
            <person name="Kapur A."/>
            <person name="Khurana P."/>
            <person name="Khurana P."/>
            <person name="Khurana J.P."/>
            <person name="Tyagi A.K."/>
            <person name="Gaikwad K."/>
            <person name="Singh A."/>
            <person name="Dalal V."/>
            <person name="Srivastava S."/>
            <person name="Dixit A."/>
            <person name="Pal A.K."/>
            <person name="Ghazi I.A."/>
            <person name="Yadav M."/>
            <person name="Pandit A."/>
            <person name="Bhargava A."/>
            <person name="Sureshbabu K."/>
            <person name="Batra K."/>
            <person name="Sharma T.R."/>
            <person name="Mohapatra T."/>
            <person name="Singh N.K."/>
            <person name="Messing J."/>
            <person name="Nelson A.B."/>
            <person name="Fuks G."/>
            <person name="Kavchok S."/>
            <person name="Keizer G."/>
            <person name="Linton E."/>
            <person name="Llaca V."/>
            <person name="Song R."/>
            <person name="Tanyolac B."/>
            <person name="Young S."/>
            <person name="Ho-Il K."/>
            <person name="Hahn J.H."/>
            <person name="Sangsakoo G."/>
            <person name="Vanavichit A."/>
            <person name="de Mattos Luiz.A.T."/>
            <person name="Zimmer P.D."/>
            <person name="Malone G."/>
            <person name="Dellagostin O."/>
            <person name="de Oliveira A.C."/>
            <person name="Bevan M."/>
            <person name="Bancroft I."/>
            <person name="Minx P."/>
            <person name="Cordum H."/>
            <person name="Wilson R."/>
            <person name="Cheng Z."/>
            <person name="Jin W."/>
            <person name="Jiang J."/>
            <person name="Leong S.A."/>
            <person name="Iwama H."/>
            <person name="Gojobori T."/>
            <person name="Itoh T."/>
            <person name="Niimura Y."/>
            <person name="Fujii Y."/>
            <person name="Habara T."/>
            <person name="Sakai H."/>
            <person name="Sato Y."/>
            <person name="Wilson G."/>
            <person name="Kumar K."/>
            <person name="McCouch S."/>
            <person name="Juretic N."/>
            <person name="Hoen D."/>
            <person name="Wright S."/>
            <person name="Bruskiewich R."/>
            <person name="Bureau T."/>
            <person name="Miyao A."/>
            <person name="Hirochika H."/>
            <person name="Nishikawa T."/>
            <person name="Kadowaki K."/>
            <person name="Sugiura M."/>
            <person name="Burr B."/>
            <person name="Sasaki T."/>
        </authorList>
    </citation>
    <scope>NUCLEOTIDE SEQUENCE [LARGE SCALE GENOMIC DNA]</scope>
    <source>
        <strain evidence="3">cv. Nipponbare</strain>
    </source>
</reference>
<feature type="region of interest" description="Disordered" evidence="1">
    <location>
        <begin position="259"/>
        <end position="293"/>
    </location>
</feature>
<evidence type="ECO:0000256" key="1">
    <source>
        <dbReference type="SAM" id="MobiDB-lite"/>
    </source>
</evidence>
<feature type="compositionally biased region" description="Basic and acidic residues" evidence="1">
    <location>
        <begin position="268"/>
        <end position="278"/>
    </location>
</feature>
<dbReference type="EMBL" id="AP008207">
    <property type="protein sequence ID" value="BAF07339.1"/>
    <property type="molecule type" value="Genomic_DNA"/>
</dbReference>
<evidence type="ECO:0000313" key="2">
    <source>
        <dbReference type="EMBL" id="BAF07339.1"/>
    </source>
</evidence>
<reference evidence="3" key="2">
    <citation type="journal article" date="2008" name="Nucleic Acids Res.">
        <title>The rice annotation project database (RAP-DB): 2008 update.</title>
        <authorList>
            <consortium name="The rice annotation project (RAP)"/>
        </authorList>
    </citation>
    <scope>GENOME REANNOTATION</scope>
    <source>
        <strain evidence="3">cv. Nipponbare</strain>
    </source>
</reference>
<dbReference type="KEGG" id="dosa:Os01g0953000"/>
<dbReference type="AlphaFoldDB" id="A0A0P0VCY8"/>
<gene>
    <name evidence="2" type="ordered locus">Os01g0953000</name>
</gene>
<feature type="region of interest" description="Disordered" evidence="1">
    <location>
        <begin position="138"/>
        <end position="162"/>
    </location>
</feature>